<sequence length="106" mass="11674">MSNNAWTNSGAGPRQPPGNQSNAVASQGSAAPKFNAQEVRDCLKNEMGTQRLHHIKRLEALRTVTRDQVVPGRQNVPNNMNNNKDFYSELRKQVTNMQQGGERAGG</sequence>
<feature type="region of interest" description="Disordered" evidence="1">
    <location>
        <begin position="1"/>
        <end position="32"/>
    </location>
</feature>
<name>A0A2K9YE60_CLAUC</name>
<reference evidence="2" key="1">
    <citation type="submission" date="2017-12" db="EMBL/GenBank/DDBJ databases">
        <title>Genome Sequencing Reveals a Rich Biosynthetic Potential.</title>
        <authorList>
            <person name="Bertrand R.L."/>
            <person name="Abdel-Hameed M.E."/>
            <person name="Sorensen J.L."/>
        </authorList>
    </citation>
    <scope>NUCLEOTIDE SEQUENCE</scope>
</reference>
<feature type="compositionally biased region" description="Polar residues" evidence="1">
    <location>
        <begin position="17"/>
        <end position="29"/>
    </location>
</feature>
<accession>A0A2K9YE60</accession>
<proteinExistence type="predicted"/>
<evidence type="ECO:0000313" key="2">
    <source>
        <dbReference type="EMBL" id="AUW31147.1"/>
    </source>
</evidence>
<dbReference type="AlphaFoldDB" id="A0A2K9YE60"/>
<feature type="compositionally biased region" description="Polar residues" evidence="1">
    <location>
        <begin position="1"/>
        <end position="10"/>
    </location>
</feature>
<dbReference type="EMBL" id="MG777493">
    <property type="protein sequence ID" value="AUW31147.1"/>
    <property type="molecule type" value="Genomic_DNA"/>
</dbReference>
<evidence type="ECO:0000256" key="1">
    <source>
        <dbReference type="SAM" id="MobiDB-lite"/>
    </source>
</evidence>
<protein>
    <submittedName>
        <fullName evidence="2">Uncharacterized protein</fullName>
    </submittedName>
</protein>
<organism evidence="2">
    <name type="scientific">Cladonia uncialis subsp. uncialis</name>
    <dbReference type="NCBI Taxonomy" id="180999"/>
    <lineage>
        <taxon>Eukaryota</taxon>
        <taxon>Fungi</taxon>
        <taxon>Dikarya</taxon>
        <taxon>Ascomycota</taxon>
        <taxon>Pezizomycotina</taxon>
        <taxon>Lecanoromycetes</taxon>
        <taxon>OSLEUM clade</taxon>
        <taxon>Lecanoromycetidae</taxon>
        <taxon>Lecanorales</taxon>
        <taxon>Lecanorineae</taxon>
        <taxon>Cladoniaceae</taxon>
        <taxon>Cladonia</taxon>
    </lineage>
</organism>